<dbReference type="EMBL" id="JAQPYS010000045">
    <property type="protein sequence ID" value="MDC7136220.1"/>
    <property type="molecule type" value="Genomic_DNA"/>
</dbReference>
<accession>A0ABT5H7C7</accession>
<keyword evidence="2" id="KW-1185">Reference proteome</keyword>
<comment type="caution">
    <text evidence="1">The sequence shown here is derived from an EMBL/GenBank/DDBJ whole genome shotgun (WGS) entry which is preliminary data.</text>
</comment>
<gene>
    <name evidence="1" type="ORF">PQG98_07680</name>
</gene>
<organism evidence="1 2">
    <name type="scientific">Bacteroides zhangwenhongii</name>
    <dbReference type="NCBI Taxonomy" id="2650157"/>
    <lineage>
        <taxon>Bacteria</taxon>
        <taxon>Pseudomonadati</taxon>
        <taxon>Bacteroidota</taxon>
        <taxon>Bacteroidia</taxon>
        <taxon>Bacteroidales</taxon>
        <taxon>Bacteroidaceae</taxon>
        <taxon>Bacteroides</taxon>
    </lineage>
</organism>
<sequence>MNAIEVLAQQQADEILQLETAYANLYHAYERGNRDEMISAYSAAEVIIGLQNRILNETKRILCSKGITPDIRPCPISLIHDDVILRSNIEGCLNVLLAELQSRHFYRSNNTYAQRMLYRPNHTFRQDEVLYESNTRQLKVADLLAVAKYAISVAETIEPSNKLYAQANGAISVLQGIDTILNNKPEDKPTNKMLHLATSFISTVVKSSLRDDDTKRGVTVTAIMIDLAIDFFCKK</sequence>
<dbReference type="RefSeq" id="WP_272720169.1">
    <property type="nucleotide sequence ID" value="NZ_JAQPYS010000045.1"/>
</dbReference>
<name>A0ABT5H7C7_9BACE</name>
<reference evidence="1 2" key="1">
    <citation type="submission" date="2023-01" db="EMBL/GenBank/DDBJ databases">
        <title>Exploring GABA producing Bacteroides strains toward improving mental health.</title>
        <authorList>
            <person name="Yousuf B."/>
            <person name="Bouhlel N.E."/>
            <person name="Mottawea W."/>
            <person name="Hammami R."/>
        </authorList>
    </citation>
    <scope>NUCLEOTIDE SEQUENCE [LARGE SCALE GENOMIC DNA]</scope>
    <source>
        <strain evidence="1 2">UO.H1054</strain>
    </source>
</reference>
<evidence type="ECO:0000313" key="2">
    <source>
        <dbReference type="Proteomes" id="UP001215398"/>
    </source>
</evidence>
<dbReference type="Proteomes" id="UP001215398">
    <property type="component" value="Unassembled WGS sequence"/>
</dbReference>
<protein>
    <submittedName>
        <fullName evidence="1">Uncharacterized protein</fullName>
    </submittedName>
</protein>
<evidence type="ECO:0000313" key="1">
    <source>
        <dbReference type="EMBL" id="MDC7136220.1"/>
    </source>
</evidence>
<proteinExistence type="predicted"/>